<dbReference type="Pfam" id="PF06226">
    <property type="entry name" value="DUF1007"/>
    <property type="match status" value="1"/>
</dbReference>
<dbReference type="RefSeq" id="WP_252836465.1">
    <property type="nucleotide sequence ID" value="NZ_CP099583.1"/>
</dbReference>
<organism evidence="2 3">
    <name type="scientific">Burkholderia glumae</name>
    <name type="common">Pseudomonas glumae</name>
    <dbReference type="NCBI Taxonomy" id="337"/>
    <lineage>
        <taxon>Bacteria</taxon>
        <taxon>Pseudomonadati</taxon>
        <taxon>Pseudomonadota</taxon>
        <taxon>Betaproteobacteria</taxon>
        <taxon>Burkholderiales</taxon>
        <taxon>Burkholderiaceae</taxon>
        <taxon>Burkholderia</taxon>
    </lineage>
</organism>
<accession>A0ABY5B582</accession>
<evidence type="ECO:0000313" key="3">
    <source>
        <dbReference type="Proteomes" id="UP001056386"/>
    </source>
</evidence>
<dbReference type="Proteomes" id="UP001056386">
    <property type="component" value="Chromosome 2"/>
</dbReference>
<sequence>MNDSGKRQASAALAADPVRAGRQRRTHRQGTAYPERLGPLTKQHSAVGRRISTAVLRDSVAQAVSAARSQPPATFTDFNTRAAFGRSPAILASSRAARRGASACRNQQSKAMCNLTVVRRLAGAAALVLSVAAAAHPHVWIRYAARVQMQGTAVTAIAETWRFSAGFPVQIVGIDTLPDNGPLDARQTEIFRKQAFSSLEGAQYFSHLFVNGEAQPFGEPTGFRVSIDHGKLVYTFTLPLKAPVDASSARKVSLGIWDDSFFVDYEPNGTTPVTLEGRPAATCTAKAFQDRAHPIFNGLYLPQAFALSC</sequence>
<name>A0ABY5B582_BURGL</name>
<dbReference type="EMBL" id="CP099583">
    <property type="protein sequence ID" value="USS42196.1"/>
    <property type="molecule type" value="Genomic_DNA"/>
</dbReference>
<proteinExistence type="predicted"/>
<feature type="region of interest" description="Disordered" evidence="1">
    <location>
        <begin position="1"/>
        <end position="35"/>
    </location>
</feature>
<evidence type="ECO:0000256" key="1">
    <source>
        <dbReference type="SAM" id="MobiDB-lite"/>
    </source>
</evidence>
<dbReference type="InterPro" id="IPR010412">
    <property type="entry name" value="DUF1007"/>
</dbReference>
<evidence type="ECO:0000313" key="2">
    <source>
        <dbReference type="EMBL" id="USS42196.1"/>
    </source>
</evidence>
<reference evidence="2" key="1">
    <citation type="submission" date="2022-06" db="EMBL/GenBank/DDBJ databases">
        <title>Draft genome sequence of Burkholderia glumae strain GR20004 isolated from rice panicle showing bacterial panicle blight.</title>
        <authorList>
            <person name="Choi S.Y."/>
            <person name="Lee Y.H."/>
        </authorList>
    </citation>
    <scope>NUCLEOTIDE SEQUENCE</scope>
    <source>
        <strain evidence="2">GR20004</strain>
    </source>
</reference>
<keyword evidence="3" id="KW-1185">Reference proteome</keyword>
<protein>
    <submittedName>
        <fullName evidence="2">DUF1007 family protein</fullName>
    </submittedName>
</protein>
<gene>
    <name evidence="2" type="ORF">NFI99_08120</name>
</gene>